<evidence type="ECO:0000256" key="2">
    <source>
        <dbReference type="SAM" id="Phobius"/>
    </source>
</evidence>
<proteinExistence type="predicted"/>
<evidence type="ECO:0000313" key="4">
    <source>
        <dbReference type="EMBL" id="MBO4205744.1"/>
    </source>
</evidence>
<keyword evidence="2" id="KW-1133">Transmembrane helix</keyword>
<protein>
    <submittedName>
        <fullName evidence="4">LPXTG cell wall anchor domain-containing protein</fullName>
    </submittedName>
</protein>
<organism evidence="4 5">
    <name type="scientific">Micromonospora echinofusca</name>
    <dbReference type="NCBI Taxonomy" id="47858"/>
    <lineage>
        <taxon>Bacteria</taxon>
        <taxon>Bacillati</taxon>
        <taxon>Actinomycetota</taxon>
        <taxon>Actinomycetes</taxon>
        <taxon>Micromonosporales</taxon>
        <taxon>Micromonosporaceae</taxon>
        <taxon>Micromonospora</taxon>
    </lineage>
</organism>
<name>A0ABS3VMZ1_MICEH</name>
<dbReference type="Proteomes" id="UP000823521">
    <property type="component" value="Unassembled WGS sequence"/>
</dbReference>
<evidence type="ECO:0000313" key="5">
    <source>
        <dbReference type="Proteomes" id="UP000823521"/>
    </source>
</evidence>
<feature type="compositionally biased region" description="Low complexity" evidence="1">
    <location>
        <begin position="330"/>
        <end position="350"/>
    </location>
</feature>
<comment type="caution">
    <text evidence="4">The sequence shown here is derived from an EMBL/GenBank/DDBJ whole genome shotgun (WGS) entry which is preliminary data.</text>
</comment>
<keyword evidence="2" id="KW-0472">Membrane</keyword>
<evidence type="ECO:0000256" key="1">
    <source>
        <dbReference type="SAM" id="MobiDB-lite"/>
    </source>
</evidence>
<keyword evidence="3" id="KW-0732">Signal</keyword>
<feature type="region of interest" description="Disordered" evidence="1">
    <location>
        <begin position="328"/>
        <end position="361"/>
    </location>
</feature>
<gene>
    <name evidence="4" type="ORF">GSF22_06950</name>
</gene>
<reference evidence="4 5" key="1">
    <citation type="submission" date="2019-12" db="EMBL/GenBank/DDBJ databases">
        <title>Whole genome sequencing of endophytic Actinobacterium Micromonospora sp. MPMI6T.</title>
        <authorList>
            <person name="Evv R."/>
            <person name="Podile A.R."/>
        </authorList>
    </citation>
    <scope>NUCLEOTIDE SEQUENCE [LARGE SCALE GENOMIC DNA]</scope>
    <source>
        <strain evidence="4 5">MPMI6</strain>
    </source>
</reference>
<dbReference type="RefSeq" id="WP_208812023.1">
    <property type="nucleotide sequence ID" value="NZ_WVUH01000035.1"/>
</dbReference>
<keyword evidence="5" id="KW-1185">Reference proteome</keyword>
<dbReference type="EMBL" id="WVUH01000035">
    <property type="protein sequence ID" value="MBO4205744.1"/>
    <property type="molecule type" value="Genomic_DNA"/>
</dbReference>
<feature type="chain" id="PRO_5045796611" evidence="3">
    <location>
        <begin position="33"/>
        <end position="407"/>
    </location>
</feature>
<accession>A0ABS3VMZ1</accession>
<keyword evidence="2" id="KW-0812">Transmembrane</keyword>
<dbReference type="NCBIfam" id="TIGR01167">
    <property type="entry name" value="LPXTG_anchor"/>
    <property type="match status" value="1"/>
</dbReference>
<feature type="signal peptide" evidence="3">
    <location>
        <begin position="1"/>
        <end position="32"/>
    </location>
</feature>
<sequence>MISHNRSTLARLGAVALLAAGGLATVAAPAHAADQADLAVVPVSSALAKGVTEANLKPFKFTVYNLTESVTARNVTVTVDTAELKANRVGYLIPDGCTVSGTRFTCLLGDLAGGTTGEFGLPLFSTGGKGNGGSLTVTVRSDNPDPQEGNNSETVDITVTKPGYDLSAWSQDVYADVVVDADSAGETGLTPVAPGDTAPLDWVVYNGGSSRATGVLYGLSLPKGATFAELPESCEQQSLGDLTVAYCEESGLVLEPGEFWTDAVRVKVGADVTGKVLTPGVLFAVGLDRATGEEPAEEPRRATGTQRKTFEEVDEADNNSVFDIFVGEKTSPSPTPTGTATPTVAPTAPGDGDGGAGGGGPLPVTGAQAGLIGGIGLAVLAAGAVLFVLARRRRVVLVTPGDEKPTV</sequence>
<feature type="transmembrane region" description="Helical" evidence="2">
    <location>
        <begin position="371"/>
        <end position="390"/>
    </location>
</feature>
<feature type="compositionally biased region" description="Gly residues" evidence="1">
    <location>
        <begin position="351"/>
        <end position="361"/>
    </location>
</feature>
<evidence type="ECO:0000256" key="3">
    <source>
        <dbReference type="SAM" id="SignalP"/>
    </source>
</evidence>